<dbReference type="AlphaFoldDB" id="A0A1G4B4P8"/>
<feature type="region of interest" description="Disordered" evidence="1">
    <location>
        <begin position="1"/>
        <end position="25"/>
    </location>
</feature>
<dbReference type="EMBL" id="MJBS01000072">
    <property type="protein sequence ID" value="OHE96275.1"/>
    <property type="molecule type" value="Genomic_DNA"/>
</dbReference>
<feature type="compositionally biased region" description="Basic residues" evidence="1">
    <location>
        <begin position="10"/>
        <end position="19"/>
    </location>
</feature>
<sequence length="98" mass="11342">MWSPVDMRHSSTRQRRRREQRISRARATSKLLQPPFIDDERIVQHFHNFEDESPIPLVICNFPAAASELDLISDAVFRPAQHLMKEASDVFQGRELGG</sequence>
<dbReference type="Proteomes" id="UP000176998">
    <property type="component" value="Unassembled WGS sequence"/>
</dbReference>
<evidence type="ECO:0000313" key="2">
    <source>
        <dbReference type="EMBL" id="OHE96275.1"/>
    </source>
</evidence>
<dbReference type="Gene3D" id="3.20.20.70">
    <property type="entry name" value="Aldolase class I"/>
    <property type="match status" value="1"/>
</dbReference>
<organism evidence="2 3">
    <name type="scientific">Colletotrichum orchidophilum</name>
    <dbReference type="NCBI Taxonomy" id="1209926"/>
    <lineage>
        <taxon>Eukaryota</taxon>
        <taxon>Fungi</taxon>
        <taxon>Dikarya</taxon>
        <taxon>Ascomycota</taxon>
        <taxon>Pezizomycotina</taxon>
        <taxon>Sordariomycetes</taxon>
        <taxon>Hypocreomycetidae</taxon>
        <taxon>Glomerellales</taxon>
        <taxon>Glomerellaceae</taxon>
        <taxon>Colletotrichum</taxon>
    </lineage>
</organism>
<dbReference type="RefSeq" id="XP_022473435.1">
    <property type="nucleotide sequence ID" value="XM_022620123.1"/>
</dbReference>
<name>A0A1G4B4P8_9PEZI</name>
<accession>A0A1G4B4P8</accession>
<dbReference type="GeneID" id="34561633"/>
<evidence type="ECO:0000256" key="1">
    <source>
        <dbReference type="SAM" id="MobiDB-lite"/>
    </source>
</evidence>
<keyword evidence="3" id="KW-1185">Reference proteome</keyword>
<dbReference type="STRING" id="1209926.A0A1G4B4P8"/>
<dbReference type="InterPro" id="IPR013785">
    <property type="entry name" value="Aldolase_TIM"/>
</dbReference>
<evidence type="ECO:0000313" key="3">
    <source>
        <dbReference type="Proteomes" id="UP000176998"/>
    </source>
</evidence>
<reference evidence="2 3" key="1">
    <citation type="submission" date="2016-09" db="EMBL/GenBank/DDBJ databases">
        <authorList>
            <person name="Capua I."/>
            <person name="De Benedictis P."/>
            <person name="Joannis T."/>
            <person name="Lombin L.H."/>
            <person name="Cattoli G."/>
        </authorList>
    </citation>
    <scope>NUCLEOTIDE SEQUENCE [LARGE SCALE GENOMIC DNA]</scope>
    <source>
        <strain evidence="2 3">IMI 309357</strain>
    </source>
</reference>
<gene>
    <name evidence="2" type="ORF">CORC01_08493</name>
</gene>
<dbReference type="OrthoDB" id="191315at2759"/>
<protein>
    <submittedName>
        <fullName evidence="2">Dihydrodipicolinate synthase</fullName>
    </submittedName>
</protein>
<comment type="caution">
    <text evidence="2">The sequence shown here is derived from an EMBL/GenBank/DDBJ whole genome shotgun (WGS) entry which is preliminary data.</text>
</comment>
<proteinExistence type="predicted"/>